<dbReference type="InterPro" id="IPR016901">
    <property type="entry name" value="APC10/Doc1"/>
</dbReference>
<dbReference type="InterPro" id="IPR002687">
    <property type="entry name" value="Nop_dom"/>
</dbReference>
<evidence type="ECO:0000313" key="17">
    <source>
        <dbReference type="Proteomes" id="UP000044602"/>
    </source>
</evidence>
<keyword evidence="5" id="KW-0690">Ribosome biogenesis</keyword>
<feature type="compositionally biased region" description="Basic and acidic residues" evidence="13">
    <location>
        <begin position="506"/>
        <end position="539"/>
    </location>
</feature>
<evidence type="ECO:0000256" key="12">
    <source>
        <dbReference type="ARBA" id="ARBA00024837"/>
    </source>
</evidence>
<dbReference type="InterPro" id="IPR012976">
    <property type="entry name" value="NOSIC"/>
</dbReference>
<feature type="compositionally biased region" description="Basic and acidic residues" evidence="13">
    <location>
        <begin position="610"/>
        <end position="641"/>
    </location>
</feature>
<dbReference type="Pfam" id="PF03256">
    <property type="entry name" value="ANAPC10"/>
    <property type="match status" value="1"/>
</dbReference>
<comment type="similarity">
    <text evidence="3">Belongs to the NOP5/NOP56 family.</text>
</comment>
<dbReference type="CDD" id="cd08366">
    <property type="entry name" value="APC10"/>
    <property type="match status" value="1"/>
</dbReference>
<dbReference type="GO" id="GO:0032040">
    <property type="term" value="C:small-subunit processome"/>
    <property type="evidence" value="ECO:0007669"/>
    <property type="project" value="InterPro"/>
</dbReference>
<comment type="similarity">
    <text evidence="2">Belongs to the APC10 family.</text>
</comment>
<dbReference type="GO" id="GO:0031428">
    <property type="term" value="C:box C/D methylation guide snoRNP complex"/>
    <property type="evidence" value="ECO:0007669"/>
    <property type="project" value="InterPro"/>
</dbReference>
<dbReference type="PANTHER" id="PTHR10894">
    <property type="entry name" value="NUCLEOLAR PROTEIN 5 NUCLEOLAR PROTEIN NOP5 NOP58"/>
    <property type="match status" value="1"/>
</dbReference>
<evidence type="ECO:0000256" key="11">
    <source>
        <dbReference type="ARBA" id="ARBA00023306"/>
    </source>
</evidence>
<feature type="domain" description="DOC" evidence="14">
    <location>
        <begin position="827"/>
        <end position="1015"/>
    </location>
</feature>
<evidence type="ECO:0000256" key="4">
    <source>
        <dbReference type="ARBA" id="ARBA00020379"/>
    </source>
</evidence>
<evidence type="ECO:0000256" key="1">
    <source>
        <dbReference type="ARBA" id="ARBA00004604"/>
    </source>
</evidence>
<organism evidence="16 17">
    <name type="scientific">Verticillium longisporum</name>
    <name type="common">Verticillium dahliae var. longisporum</name>
    <dbReference type="NCBI Taxonomy" id="100787"/>
    <lineage>
        <taxon>Eukaryota</taxon>
        <taxon>Fungi</taxon>
        <taxon>Dikarya</taxon>
        <taxon>Ascomycota</taxon>
        <taxon>Pezizomycotina</taxon>
        <taxon>Sordariomycetes</taxon>
        <taxon>Hypocreomycetidae</taxon>
        <taxon>Glomerellales</taxon>
        <taxon>Plectosphaerellaceae</taxon>
        <taxon>Verticillium</taxon>
    </lineage>
</organism>
<evidence type="ECO:0000259" key="14">
    <source>
        <dbReference type="PROSITE" id="PS51284"/>
    </source>
</evidence>
<evidence type="ECO:0000313" key="16">
    <source>
        <dbReference type="EMBL" id="CRK24751.1"/>
    </source>
</evidence>
<dbReference type="AlphaFoldDB" id="A0A0G4LRM7"/>
<dbReference type="PROSITE" id="PS51284">
    <property type="entry name" value="DOC"/>
    <property type="match status" value="1"/>
</dbReference>
<evidence type="ECO:0000256" key="9">
    <source>
        <dbReference type="ARBA" id="ARBA00023242"/>
    </source>
</evidence>
<accession>A0A0G4LRM7</accession>
<feature type="region of interest" description="Disordered" evidence="13">
    <location>
        <begin position="1020"/>
        <end position="1065"/>
    </location>
</feature>
<keyword evidence="11" id="KW-0131">Cell cycle</keyword>
<keyword evidence="7" id="KW-0132">Cell division</keyword>
<dbReference type="PANTHER" id="PTHR10894:SF1">
    <property type="entry name" value="NUCLEOLAR PROTEIN 58"/>
    <property type="match status" value="1"/>
</dbReference>
<feature type="region of interest" description="Disordered" evidence="13">
    <location>
        <begin position="587"/>
        <end position="822"/>
    </location>
</feature>
<reference evidence="16 17" key="1">
    <citation type="submission" date="2015-05" db="EMBL/GenBank/DDBJ databases">
        <authorList>
            <person name="Wang D.B."/>
            <person name="Wang M."/>
        </authorList>
    </citation>
    <scope>NUCLEOTIDE SEQUENCE [LARGE SCALE GENOMIC DNA]</scope>
    <source>
        <strain evidence="16">VL1</strain>
    </source>
</reference>
<feature type="domain" description="Nop" evidence="15">
    <location>
        <begin position="285"/>
        <end position="411"/>
    </location>
</feature>
<dbReference type="SUPFAM" id="SSF49785">
    <property type="entry name" value="Galactose-binding domain-like"/>
    <property type="match status" value="1"/>
</dbReference>
<dbReference type="Proteomes" id="UP000044602">
    <property type="component" value="Unassembled WGS sequence"/>
</dbReference>
<dbReference type="GO" id="GO:0006364">
    <property type="term" value="P:rRNA processing"/>
    <property type="evidence" value="ECO:0007669"/>
    <property type="project" value="UniProtKB-KW"/>
</dbReference>
<dbReference type="SUPFAM" id="SSF89124">
    <property type="entry name" value="Nop domain"/>
    <property type="match status" value="1"/>
</dbReference>
<dbReference type="InterPro" id="IPR008979">
    <property type="entry name" value="Galactose-bd-like_sf"/>
</dbReference>
<keyword evidence="10" id="KW-0687">Ribonucleoprotein</keyword>
<comment type="function">
    <text evidence="12">Required for pre-18S rRNA processing. May bind microtubules.</text>
</comment>
<dbReference type="InterPro" id="IPR042239">
    <property type="entry name" value="Nop_C"/>
</dbReference>
<dbReference type="FunFam" id="1.10.246.90:FF:000003">
    <property type="entry name" value="Nucleolar protein 58"/>
    <property type="match status" value="1"/>
</dbReference>
<dbReference type="SMART" id="SM00931">
    <property type="entry name" value="NOSIC"/>
    <property type="match status" value="1"/>
</dbReference>
<name>A0A0G4LRM7_VERLO</name>
<dbReference type="FunFam" id="1.10.287.4070:FF:000001">
    <property type="entry name" value="Probable Nucleolar protein 58"/>
    <property type="match status" value="1"/>
</dbReference>
<evidence type="ECO:0000256" key="6">
    <source>
        <dbReference type="ARBA" id="ARBA00022552"/>
    </source>
</evidence>
<feature type="region of interest" description="Disordered" evidence="13">
    <location>
        <begin position="857"/>
        <end position="883"/>
    </location>
</feature>
<evidence type="ECO:0000256" key="7">
    <source>
        <dbReference type="ARBA" id="ARBA00022618"/>
    </source>
</evidence>
<feature type="compositionally biased region" description="Acidic residues" evidence="13">
    <location>
        <begin position="479"/>
        <end position="490"/>
    </location>
</feature>
<feature type="compositionally biased region" description="Basic residues" evidence="13">
    <location>
        <begin position="642"/>
        <end position="652"/>
    </location>
</feature>
<dbReference type="Gene3D" id="1.10.287.4070">
    <property type="match status" value="1"/>
</dbReference>
<evidence type="ECO:0000256" key="10">
    <source>
        <dbReference type="ARBA" id="ARBA00023274"/>
    </source>
</evidence>
<evidence type="ECO:0000256" key="8">
    <source>
        <dbReference type="ARBA" id="ARBA00022776"/>
    </source>
</evidence>
<evidence type="ECO:0000259" key="15">
    <source>
        <dbReference type="PROSITE" id="PS51358"/>
    </source>
</evidence>
<feature type="compositionally biased region" description="Acidic residues" evidence="13">
    <location>
        <begin position="793"/>
        <end position="822"/>
    </location>
</feature>
<dbReference type="SMART" id="SM01337">
    <property type="entry name" value="APC10"/>
    <property type="match status" value="1"/>
</dbReference>
<dbReference type="InterPro" id="IPR036070">
    <property type="entry name" value="Nop_dom_sf"/>
</dbReference>
<keyword evidence="8" id="KW-0498">Mitosis</keyword>
<dbReference type="GO" id="GO:0051301">
    <property type="term" value="P:cell division"/>
    <property type="evidence" value="ECO:0007669"/>
    <property type="project" value="UniProtKB-KW"/>
</dbReference>
<dbReference type="EMBL" id="CVQH01017779">
    <property type="protein sequence ID" value="CRK24751.1"/>
    <property type="molecule type" value="Genomic_DNA"/>
</dbReference>
<evidence type="ECO:0000256" key="3">
    <source>
        <dbReference type="ARBA" id="ARBA00009211"/>
    </source>
</evidence>
<dbReference type="GO" id="GO:0030515">
    <property type="term" value="F:snoRNA binding"/>
    <property type="evidence" value="ECO:0007669"/>
    <property type="project" value="InterPro"/>
</dbReference>
<keyword evidence="6" id="KW-0698">rRNA processing</keyword>
<evidence type="ECO:0000256" key="2">
    <source>
        <dbReference type="ARBA" id="ARBA00006762"/>
    </source>
</evidence>
<proteinExistence type="inferred from homology"/>
<evidence type="ECO:0000256" key="13">
    <source>
        <dbReference type="SAM" id="MobiDB-lite"/>
    </source>
</evidence>
<dbReference type="Gene3D" id="2.60.120.260">
    <property type="entry name" value="Galactose-binding domain-like"/>
    <property type="match status" value="1"/>
</dbReference>
<dbReference type="GO" id="GO:0005680">
    <property type="term" value="C:anaphase-promoting complex"/>
    <property type="evidence" value="ECO:0007669"/>
    <property type="project" value="InterPro"/>
</dbReference>
<keyword evidence="9" id="KW-0539">Nucleus</keyword>
<dbReference type="GO" id="GO:0031145">
    <property type="term" value="P:anaphase-promoting complex-dependent catabolic process"/>
    <property type="evidence" value="ECO:0007669"/>
    <property type="project" value="InterPro"/>
</dbReference>
<protein>
    <recommendedName>
        <fullName evidence="4">Nucleolar protein 58</fullName>
    </recommendedName>
</protein>
<feature type="compositionally biased region" description="Acidic residues" evidence="13">
    <location>
        <begin position="1021"/>
        <end position="1030"/>
    </location>
</feature>
<gene>
    <name evidence="16" type="ORF">BN1708_003875</name>
</gene>
<dbReference type="InterPro" id="IPR004939">
    <property type="entry name" value="APC_su10/DOC_dom"/>
</dbReference>
<evidence type="ECO:0000256" key="5">
    <source>
        <dbReference type="ARBA" id="ARBA00022517"/>
    </source>
</evidence>
<dbReference type="Pfam" id="PF08156">
    <property type="entry name" value="NOP5NT"/>
    <property type="match status" value="1"/>
</dbReference>
<dbReference type="InterPro" id="IPR012974">
    <property type="entry name" value="NOP58/56_N"/>
</dbReference>
<dbReference type="PROSITE" id="PS51358">
    <property type="entry name" value="NOP"/>
    <property type="match status" value="1"/>
</dbReference>
<feature type="compositionally biased region" description="Polar residues" evidence="13">
    <location>
        <begin position="703"/>
        <end position="733"/>
    </location>
</feature>
<dbReference type="Gene3D" id="1.10.246.90">
    <property type="entry name" value="Nop domain"/>
    <property type="match status" value="1"/>
</dbReference>
<keyword evidence="17" id="KW-1185">Reference proteome</keyword>
<feature type="compositionally biased region" description="Polar residues" evidence="13">
    <location>
        <begin position="744"/>
        <end position="753"/>
    </location>
</feature>
<dbReference type="InterPro" id="IPR045056">
    <property type="entry name" value="Nop56/Nop58"/>
</dbReference>
<sequence>MSLFVLAETPAGYGLFKAADKKLLKREELTSGPTSSEQINDMLKLKSFVKFDSSAIAVEEASGLREGRVPPMLANLLNEIKDEKKASLAVADVKLGAAIGKLPDLDIKAVSDAATLDLFRAVRENLSSLIPGLADETVDRMALGLSHSISRHKLKFSADKVDAMVVQAIKLLDDLDKELNVYAMRTKEWYGWHFPELAKILNDNLAYARLVDLVGMRENLADADLSDILPEELETPVKTAAEISMGTEITPDDLENIQLLARQVISYSEYRTQLSSYLETRMRALAPNLTALVGTLVGARLIAHAGSILSLAKAPSSTIQIYGAEKALFRALKTKHDTPKYGIIYHSSLVGQATGKNKGKIARSLAAKTALGLRVDALADFDGEDADEEERGMLGLTSRIKLENLLRKLEGKPPLPKGANIAPDGSLTAPAQFTLNEVRKYNADADGVDGAEVNGKADKKAKKAKKTLIQEVEMKDADSEAEDSDDDMEDAPGSPSIGSVSDDTDGEKPSDKAERKAQKARRKEREERRVKKAEQDAKRAAATPVKVTTTKVVVETTPAKLTEADYERHAAAAGISVTKFKRKFERGDVELGPDGQPVVFSKKELKKLRKAEEKAGETPSKSDAEGKKKRKHEDAEEATPKKEKKQKKKRQSLARDIALLTITSSCPSHIASKPITLPTRAGQHASRQMEGLLRGSRRARRVAQNSGPARTPEVNSTPDPQLPPSSVSDQQVHAAQRLLMNYYTERTPTTHTPRQGFDRDDDSPSIQPNLRHAAMETPDLRHPAARSPAETTADADEFTSPEEDGDDHFDDHEEYTEGPIDEQIEDQIEEDDQEGDMAMPFDPSAMGLKEISNLGKFTVSSHKPGNGVEEMRSDDTDEYWQSDGPQPHRMTVYFVKRVGIRDIRFYVDYQADESYTPTKILFKSGTSENNLIEFAVMELTTPSGWQQVPIAGTGGGPDGNTLACYVFQMQILENHQNGKDTHLRGIKIYAADTDARASVEAGSNPMAEMVEMIDKTALRGEDEEFAEEDSDQRIRRLERRLRAKRWDPSEGGMSEPDFMKEPEIR</sequence>
<dbReference type="Pfam" id="PF01798">
    <property type="entry name" value="Nop"/>
    <property type="match status" value="1"/>
</dbReference>
<comment type="subcellular location">
    <subcellularLocation>
        <location evidence="1">Nucleus</location>
        <location evidence="1">Nucleolus</location>
    </subcellularLocation>
</comment>
<feature type="region of interest" description="Disordered" evidence="13">
    <location>
        <begin position="447"/>
        <end position="546"/>
    </location>
</feature>
<dbReference type="STRING" id="100787.A0A0G4LRM7"/>